<dbReference type="AlphaFoldDB" id="A0A450XPL6"/>
<evidence type="ECO:0000313" key="1">
    <source>
        <dbReference type="EMBL" id="VFK31300.1"/>
    </source>
</evidence>
<organism evidence="1">
    <name type="scientific">Candidatus Kentrum sp. MB</name>
    <dbReference type="NCBI Taxonomy" id="2138164"/>
    <lineage>
        <taxon>Bacteria</taxon>
        <taxon>Pseudomonadati</taxon>
        <taxon>Pseudomonadota</taxon>
        <taxon>Gammaproteobacteria</taxon>
        <taxon>Candidatus Kentrum</taxon>
    </lineage>
</organism>
<gene>
    <name evidence="1" type="ORF">BECKMB1821G_GA0114241_108112</name>
</gene>
<sequence>MSMNISEEMRPEYDFSTSVQGKHYRAYQEGTNIVFLEPDIAEVFKDSEAVNHALRLLLNLMENDIVISSSHRHFEQSEKS</sequence>
<name>A0A450XPL6_9GAMM</name>
<proteinExistence type="predicted"/>
<dbReference type="EMBL" id="CAADFO010000081">
    <property type="protein sequence ID" value="VFK31300.1"/>
    <property type="molecule type" value="Genomic_DNA"/>
</dbReference>
<accession>A0A450XPL6</accession>
<reference evidence="1" key="1">
    <citation type="submission" date="2019-02" db="EMBL/GenBank/DDBJ databases">
        <authorList>
            <person name="Gruber-Vodicka R. H."/>
            <person name="Seah K. B. B."/>
        </authorList>
    </citation>
    <scope>NUCLEOTIDE SEQUENCE</scope>
    <source>
        <strain evidence="1">BECK_BZ197</strain>
    </source>
</reference>
<protein>
    <submittedName>
        <fullName evidence="1">Uncharacterized protein</fullName>
    </submittedName>
</protein>